<dbReference type="PANTHER" id="PTHR45629:SF7">
    <property type="entry name" value="DNA EXCISION REPAIR PROTEIN ERCC-6-RELATED"/>
    <property type="match status" value="1"/>
</dbReference>
<keyword evidence="4" id="KW-1185">Reference proteome</keyword>
<dbReference type="InterPro" id="IPR014001">
    <property type="entry name" value="Helicase_ATP-bd"/>
</dbReference>
<dbReference type="EMBL" id="FNDI01000005">
    <property type="protein sequence ID" value="SDH55052.1"/>
    <property type="molecule type" value="Genomic_DNA"/>
</dbReference>
<dbReference type="PANTHER" id="PTHR45629">
    <property type="entry name" value="SNF2/RAD54 FAMILY MEMBER"/>
    <property type="match status" value="1"/>
</dbReference>
<dbReference type="Pfam" id="PF00271">
    <property type="entry name" value="Helicase_C"/>
    <property type="match status" value="1"/>
</dbReference>
<proteinExistence type="predicted"/>
<dbReference type="RefSeq" id="WP_208545762.1">
    <property type="nucleotide sequence ID" value="NZ_FNDI01000005.1"/>
</dbReference>
<dbReference type="InterPro" id="IPR049730">
    <property type="entry name" value="SNF2/RAD54-like_C"/>
</dbReference>
<protein>
    <submittedName>
        <fullName evidence="3">Helicase conserved C-terminal domain-containing protein</fullName>
    </submittedName>
</protein>
<dbReference type="InterPro" id="IPR038718">
    <property type="entry name" value="SNF2-like_sf"/>
</dbReference>
<dbReference type="InterPro" id="IPR027417">
    <property type="entry name" value="P-loop_NTPase"/>
</dbReference>
<evidence type="ECO:0000259" key="2">
    <source>
        <dbReference type="PROSITE" id="PS51194"/>
    </source>
</evidence>
<dbReference type="InterPro" id="IPR050496">
    <property type="entry name" value="SNF2_RAD54_helicase_repair"/>
</dbReference>
<comment type="caution">
    <text evidence="3">The sequence shown here is derived from an EMBL/GenBank/DDBJ whole genome shotgun (WGS) entry which is preliminary data.</text>
</comment>
<name>A0A7Z7FG60_9BURK</name>
<dbReference type="PROSITE" id="PS51194">
    <property type="entry name" value="HELICASE_CTER"/>
    <property type="match status" value="1"/>
</dbReference>
<accession>A0A7Z7FG60</accession>
<reference evidence="3" key="1">
    <citation type="submission" date="2016-10" db="EMBL/GenBank/DDBJ databases">
        <authorList>
            <person name="Varghese N."/>
            <person name="Submissions S."/>
        </authorList>
    </citation>
    <scope>NUCLEOTIDE SEQUENCE [LARGE SCALE GENOMIC DNA]</scope>
    <source>
        <strain evidence="3">YR281</strain>
    </source>
</reference>
<dbReference type="Gene3D" id="3.40.50.10810">
    <property type="entry name" value="Tandem AAA-ATPase domain"/>
    <property type="match status" value="2"/>
</dbReference>
<keyword evidence="3" id="KW-0347">Helicase</keyword>
<gene>
    <name evidence="3" type="ORF">SAMN04487926_105258</name>
</gene>
<dbReference type="InterPro" id="IPR001650">
    <property type="entry name" value="Helicase_C-like"/>
</dbReference>
<dbReference type="SUPFAM" id="SSF52540">
    <property type="entry name" value="P-loop containing nucleoside triphosphate hydrolases"/>
    <property type="match status" value="2"/>
</dbReference>
<sequence>MSSQRFDTIIRAEAERPNFQKDWDRQRNTAREVLTRFEQEFDTQLLADEVGMGKTYVAMGVIAARLLGASRADARALLITPSSAVLRAKWEQELRSFSAFYVNGQDRARKRTLRPLVVHSYWELIACLHAYKNTTIRRISADTTCCILRSVLEWACRNKYLSRRSSFKRLEGFDESSRKALEFASEYSQTGWFRYLDELKATQDQTMRAHLDALRTDDSDDACNWFKDEFKEFAAKQERYLPNVLILGMSSLDRPRTDQADTRRFSTFVLGVLVTGLHAPTRDALLRVLGSANILLPNATKDSLKELASSDLYRTYDCVIKARDDDPDLKARWTSLRDGAEDNSIRELFKELMNAVVQQKLRESGIELAVVDEVHNWKGGKHGAKAFSRTFSPSIPNKLLLSATPFQLEEREMRTVFDFAADRNGATYRVLDEIYRANGVVATCLSANKIFQKAWDALAEDDESVARLSALCEGASTAVVKQMLADLISDPGTRPVLRAFSHASLAYRKAVDQLAALQRQIVIRHLKPRGHRSFHAGQDFGPGPATQRTMLYDVEGMSRDSDAFIHFLAMRLDQHTRAEDGKRDGANARLMSGLTSSVKAFESSAAVTAQQKRDFSAETAKYMAMFRRALGMSEHPKVRTTVERALNNYKNGSKTLIFCERVETLNEIGAMLQSRINPTEATELDVGAKRKTLLEQAAFVDLPLARIFARASELEVDQTESLLTEWRPKAVAFALNCISRCRVSATERRVFRLLDLWLLVEFGRTQRPRKPAMQLFKLLREMAMSDGKDQHWLRASFLAGEGTSAESAEAVEELVNRHAATFFEHSLNLWDDDDTCSFATNLWALIESEAGMLMDAADTGADARLVAPGFFDTVLDLQTGLRKVLLRPDLFRTYLGPLLANQPDDPRMAEIIRAVHDGVRAPRGMGESMWRRMVRFLLNLCEANGSMNPDDHTNTRRRSLWRGVNLQRSRAGAKAEGGISSDANADDDYAVRTLDGSMKHDGRIVLCAAFNSPLAPDILICTSIGSEGIDLHRECAEIIHHDLPWNPARLEQRIGRIDRVGSLAETSRTDRPGTGLVQVGIPFQQQSYERFQYSVLLARAQRFEVLLGKPDFAVDALDEEELSEKEAGGVLEAVTDQDLTLETPPPCLPEELARWFRVDLSL</sequence>
<evidence type="ECO:0000256" key="1">
    <source>
        <dbReference type="ARBA" id="ARBA00022801"/>
    </source>
</evidence>
<dbReference type="AlphaFoldDB" id="A0A7Z7FG60"/>
<organism evidence="3 4">
    <name type="scientific">Paraburkholderia steynii</name>
    <dbReference type="NCBI Taxonomy" id="1245441"/>
    <lineage>
        <taxon>Bacteria</taxon>
        <taxon>Pseudomonadati</taxon>
        <taxon>Pseudomonadota</taxon>
        <taxon>Betaproteobacteria</taxon>
        <taxon>Burkholderiales</taxon>
        <taxon>Burkholderiaceae</taxon>
        <taxon>Paraburkholderia</taxon>
    </lineage>
</organism>
<evidence type="ECO:0000313" key="4">
    <source>
        <dbReference type="Proteomes" id="UP000198900"/>
    </source>
</evidence>
<keyword evidence="1" id="KW-0378">Hydrolase</keyword>
<evidence type="ECO:0000313" key="3">
    <source>
        <dbReference type="EMBL" id="SDH55052.1"/>
    </source>
</evidence>
<dbReference type="CDD" id="cd18793">
    <property type="entry name" value="SF2_C_SNF"/>
    <property type="match status" value="1"/>
</dbReference>
<keyword evidence="3" id="KW-0067">ATP-binding</keyword>
<dbReference type="Proteomes" id="UP000198900">
    <property type="component" value="Unassembled WGS sequence"/>
</dbReference>
<dbReference type="SMART" id="SM00490">
    <property type="entry name" value="HELICc"/>
    <property type="match status" value="1"/>
</dbReference>
<dbReference type="Gene3D" id="3.40.50.300">
    <property type="entry name" value="P-loop containing nucleotide triphosphate hydrolases"/>
    <property type="match status" value="1"/>
</dbReference>
<dbReference type="SMART" id="SM00487">
    <property type="entry name" value="DEXDc"/>
    <property type="match status" value="1"/>
</dbReference>
<keyword evidence="3" id="KW-0547">Nucleotide-binding</keyword>
<dbReference type="GO" id="GO:0004386">
    <property type="term" value="F:helicase activity"/>
    <property type="evidence" value="ECO:0007669"/>
    <property type="project" value="UniProtKB-KW"/>
</dbReference>
<feature type="domain" description="Helicase C-terminal" evidence="2">
    <location>
        <begin position="932"/>
        <end position="1111"/>
    </location>
</feature>
<dbReference type="GO" id="GO:0016787">
    <property type="term" value="F:hydrolase activity"/>
    <property type="evidence" value="ECO:0007669"/>
    <property type="project" value="UniProtKB-KW"/>
</dbReference>